<evidence type="ECO:0000313" key="1">
    <source>
        <dbReference type="EMBL" id="SPR98255.1"/>
    </source>
</evidence>
<reference evidence="1 2" key="1">
    <citation type="submission" date="2018-01" db="EMBL/GenBank/DDBJ databases">
        <authorList>
            <person name="Gaut B.S."/>
            <person name="Morton B.R."/>
            <person name="Clegg M.T."/>
            <person name="Duvall M.R."/>
        </authorList>
    </citation>
    <scope>NUCLEOTIDE SEQUENCE [LARGE SCALE GENOMIC DNA]</scope>
    <source>
        <strain evidence="1">Cupriavidus taiwanensis cmp 52</strain>
    </source>
</reference>
<gene>
    <name evidence="1" type="ORF">CBM2634_A240077</name>
</gene>
<dbReference type="EMBL" id="OVTA01000017">
    <property type="protein sequence ID" value="SPR98255.1"/>
    <property type="molecule type" value="Genomic_DNA"/>
</dbReference>
<proteinExistence type="predicted"/>
<protein>
    <submittedName>
        <fullName evidence="1">Uncharacterized protein</fullName>
    </submittedName>
</protein>
<name>A0A375IZ76_9BURK</name>
<evidence type="ECO:0000313" key="2">
    <source>
        <dbReference type="Proteomes" id="UP000256805"/>
    </source>
</evidence>
<sequence>MQQSSFWHLLLRKDAWQVEQPTHAWTIPKYLVFAVPKWAKARDKRPPDINRSFHPE</sequence>
<dbReference type="AlphaFoldDB" id="A0A375IZ76"/>
<organism evidence="1 2">
    <name type="scientific">Cupriavidus taiwanensis</name>
    <dbReference type="NCBI Taxonomy" id="164546"/>
    <lineage>
        <taxon>Bacteria</taxon>
        <taxon>Pseudomonadati</taxon>
        <taxon>Pseudomonadota</taxon>
        <taxon>Betaproteobacteria</taxon>
        <taxon>Burkholderiales</taxon>
        <taxon>Burkholderiaceae</taxon>
        <taxon>Cupriavidus</taxon>
    </lineage>
</organism>
<accession>A0A375IZ76</accession>
<dbReference type="Proteomes" id="UP000256805">
    <property type="component" value="Unassembled WGS sequence"/>
</dbReference>